<gene>
    <name evidence="4" type="ORF">U0R22_000423</name>
</gene>
<evidence type="ECO:0000256" key="2">
    <source>
        <dbReference type="ARBA" id="ARBA00022679"/>
    </source>
</evidence>
<sequence length="410" mass="43921">MGARPDITKAVHNTGRRVLVVSHEPAFPPTSGADLRTYRNAVMADGFGAACLVSVRPKATAMAAADPLIRTETLSIEGEARSASIGWWRMRAEHRVSRAALARLEALVRDFRPDTVVVESIGLFKLLRPLRPLARQLILDMHNVESDLAGQIGDAKTAGSRLAAMAASFGIRRLERKALAIVDRVWVCSNQDRDKLMSLYRRKVPIDVVANGIPNIEDIPQALPTEAATGSGFPVILFIGHLGYPPNVDAAGRLARAIMPRIRQALPGARLVLAGRGPDAAVRALAGLPGVELIENPESVAPLLSGAHLSIIPLHAGGGTRIKILEAMAWGVPVIATPLAAEGLDLIEDDEVLLSATDEGLAEMAIGLCLDTERRARQRLRAHQAVWARFGPQAIRDAIRAGLALDDDGK</sequence>
<dbReference type="GO" id="GO:0016757">
    <property type="term" value="F:glycosyltransferase activity"/>
    <property type="evidence" value="ECO:0007669"/>
    <property type="project" value="UniProtKB-KW"/>
</dbReference>
<evidence type="ECO:0000259" key="3">
    <source>
        <dbReference type="Pfam" id="PF13579"/>
    </source>
</evidence>
<evidence type="ECO:0000256" key="1">
    <source>
        <dbReference type="ARBA" id="ARBA00022676"/>
    </source>
</evidence>
<dbReference type="RefSeq" id="WP_322419228.1">
    <property type="nucleotide sequence ID" value="NZ_CP139858.1"/>
</dbReference>
<keyword evidence="1 4" id="KW-0328">Glycosyltransferase</keyword>
<proteinExistence type="predicted"/>
<evidence type="ECO:0000313" key="5">
    <source>
        <dbReference type="Proteomes" id="UP001322481"/>
    </source>
</evidence>
<organism evidence="4 5">
    <name type="scientific">Mesorhizobium huakuii</name>
    <dbReference type="NCBI Taxonomy" id="28104"/>
    <lineage>
        <taxon>Bacteria</taxon>
        <taxon>Pseudomonadati</taxon>
        <taxon>Pseudomonadota</taxon>
        <taxon>Alphaproteobacteria</taxon>
        <taxon>Hyphomicrobiales</taxon>
        <taxon>Phyllobacteriaceae</taxon>
        <taxon>Mesorhizobium</taxon>
    </lineage>
</organism>
<dbReference type="InterPro" id="IPR028098">
    <property type="entry name" value="Glyco_trans_4-like_N"/>
</dbReference>
<dbReference type="EMBL" id="CP139858">
    <property type="protein sequence ID" value="WQB96369.1"/>
    <property type="molecule type" value="Genomic_DNA"/>
</dbReference>
<dbReference type="Proteomes" id="UP001322481">
    <property type="component" value="Chromosome"/>
</dbReference>
<dbReference type="Gene3D" id="3.40.50.2000">
    <property type="entry name" value="Glycogen Phosphorylase B"/>
    <property type="match status" value="2"/>
</dbReference>
<dbReference type="PANTHER" id="PTHR12526:SF510">
    <property type="entry name" value="D-INOSITOL 3-PHOSPHATE GLYCOSYLTRANSFERASE"/>
    <property type="match status" value="1"/>
</dbReference>
<name>A0ABZ0VJW3_9HYPH</name>
<dbReference type="Pfam" id="PF13579">
    <property type="entry name" value="Glyco_trans_4_4"/>
    <property type="match status" value="1"/>
</dbReference>
<evidence type="ECO:0000313" key="4">
    <source>
        <dbReference type="EMBL" id="WQB96369.1"/>
    </source>
</evidence>
<reference evidence="4 5" key="1">
    <citation type="submission" date="2023-11" db="EMBL/GenBank/DDBJ databases">
        <authorList>
            <person name="Panchal A.K."/>
            <person name="Meaney J.S."/>
            <person name="Karas B.J."/>
            <person name="diCenzo G.C."/>
        </authorList>
    </citation>
    <scope>NUCLEOTIDE SEQUENCE [LARGE SCALE GENOMIC DNA]</scope>
    <source>
        <strain evidence="4 5">NZP2235</strain>
    </source>
</reference>
<dbReference type="CDD" id="cd03801">
    <property type="entry name" value="GT4_PimA-like"/>
    <property type="match status" value="1"/>
</dbReference>
<feature type="domain" description="Glycosyltransferase subfamily 4-like N-terminal" evidence="3">
    <location>
        <begin position="87"/>
        <end position="212"/>
    </location>
</feature>
<keyword evidence="5" id="KW-1185">Reference proteome</keyword>
<dbReference type="Pfam" id="PF13692">
    <property type="entry name" value="Glyco_trans_1_4"/>
    <property type="match status" value="1"/>
</dbReference>
<dbReference type="SUPFAM" id="SSF53756">
    <property type="entry name" value="UDP-Glycosyltransferase/glycogen phosphorylase"/>
    <property type="match status" value="1"/>
</dbReference>
<keyword evidence="2 4" id="KW-0808">Transferase</keyword>
<dbReference type="PANTHER" id="PTHR12526">
    <property type="entry name" value="GLYCOSYLTRANSFERASE"/>
    <property type="match status" value="1"/>
</dbReference>
<dbReference type="EC" id="2.4.-.-" evidence="4"/>
<protein>
    <submittedName>
        <fullName evidence="4">Glycosyltransferase family 4 protein</fullName>
        <ecNumber evidence="4">2.4.-.-</ecNumber>
    </submittedName>
</protein>
<accession>A0ABZ0VJW3</accession>